<keyword evidence="6" id="KW-0175">Coiled coil</keyword>
<keyword evidence="2 5" id="KW-0802">TPR repeat</keyword>
<organism evidence="9 10">
    <name type="scientific">Tribolium castaneum</name>
    <name type="common">Red flour beetle</name>
    <dbReference type="NCBI Taxonomy" id="7070"/>
    <lineage>
        <taxon>Eukaryota</taxon>
        <taxon>Metazoa</taxon>
        <taxon>Ecdysozoa</taxon>
        <taxon>Arthropoda</taxon>
        <taxon>Hexapoda</taxon>
        <taxon>Insecta</taxon>
        <taxon>Pterygota</taxon>
        <taxon>Neoptera</taxon>
        <taxon>Endopterygota</taxon>
        <taxon>Coleoptera</taxon>
        <taxon>Polyphaga</taxon>
        <taxon>Cucujiformia</taxon>
        <taxon>Tenebrionidae</taxon>
        <taxon>Tenebrionidae incertae sedis</taxon>
        <taxon>Tribolium</taxon>
    </lineage>
</organism>
<evidence type="ECO:0000313" key="9">
    <source>
        <dbReference type="EMBL" id="EFA06488.1"/>
    </source>
</evidence>
<dbReference type="PANTHER" id="PTHR46423">
    <property type="entry name" value="RNA POLYMERASE II-ASSOCIATED PROTEIN 3"/>
    <property type="match status" value="1"/>
</dbReference>
<dbReference type="Pfam" id="PF13181">
    <property type="entry name" value="TPR_8"/>
    <property type="match status" value="1"/>
</dbReference>
<dbReference type="OrthoDB" id="2942533at2759"/>
<keyword evidence="10" id="KW-1185">Reference proteome</keyword>
<feature type="coiled-coil region" evidence="6">
    <location>
        <begin position="180"/>
        <end position="207"/>
    </location>
</feature>
<sequence length="466" mass="54594">MNPVLLQKQLRDNAADLNDFYKELKCWGEDMKKKEESRQTAPMKKPAVNGKVDGQIVKKKKTIKEKIKTKIGYTDYQAWDKFDADAECEKMDYSENDESELTDECDETTRDEAYLEKDKGNKFVKDKKWEQAIECYTKAIDLYSYDPIFYANRALCFLKIQNYEKAESDCTLSLKLDQTYVKAYQRRAAAREALNKLQDAKSDLLKVLELEPKNSESKTSLENLKKKLALVEKPVETSQRPVSKFTASRNKNLCKVVKQENNNESEPIILVKTVNKPVHLQSKKPLKRIEIQEISEIESFPKVDEPNVTLKTDDLKVVERQPLGQNVHEIKESKDQRNNIKMELSVPHNSVQFYSSWRHLKTLDFKYEYLKLINPENLPLIFKESLESSVFSEILEVLTKCFIERGDDVFDFLKYFTQIRRFSAIIMFLSVNDKNCLRKLIDYTKERGNYAKDDIDLLFQTYELFN</sequence>
<accession>D6WQY6</accession>
<comment type="similarity">
    <text evidence="3">Belongs to the RPAP3 family.</text>
</comment>
<dbReference type="InterPro" id="IPR019734">
    <property type="entry name" value="TPR_rpt"/>
</dbReference>
<protein>
    <recommendedName>
        <fullName evidence="4">RNA polymerase II-associated protein 3</fullName>
    </recommendedName>
</protein>
<dbReference type="HOGENOM" id="CLU_023272_1_0_1"/>
<dbReference type="SMART" id="SM00028">
    <property type="entry name" value="TPR"/>
    <property type="match status" value="3"/>
</dbReference>
<dbReference type="OMA" id="NFTPDRP"/>
<evidence type="ECO:0000256" key="6">
    <source>
        <dbReference type="SAM" id="Coils"/>
    </source>
</evidence>
<dbReference type="InterPro" id="IPR051966">
    <property type="entry name" value="RPAP3"/>
</dbReference>
<evidence type="ECO:0000256" key="5">
    <source>
        <dbReference type="PROSITE-ProRule" id="PRU00339"/>
    </source>
</evidence>
<evidence type="ECO:0000256" key="7">
    <source>
        <dbReference type="SAM" id="MobiDB-lite"/>
    </source>
</evidence>
<evidence type="ECO:0000256" key="1">
    <source>
        <dbReference type="ARBA" id="ARBA00022737"/>
    </source>
</evidence>
<evidence type="ECO:0000259" key="8">
    <source>
        <dbReference type="Pfam" id="PF13877"/>
    </source>
</evidence>
<keyword evidence="1" id="KW-0677">Repeat</keyword>
<evidence type="ECO:0000256" key="4">
    <source>
        <dbReference type="ARBA" id="ARBA00040133"/>
    </source>
</evidence>
<dbReference type="Proteomes" id="UP000007266">
    <property type="component" value="Linkage group 7"/>
</dbReference>
<gene>
    <name evidence="9" type="primary">AUGUSTUS-3.0.2_09385</name>
    <name evidence="9" type="ORF">TcasGA2_TC009385</name>
</gene>
<dbReference type="InParanoid" id="D6WQY6"/>
<dbReference type="KEGG" id="tca:103313491"/>
<feature type="repeat" description="TPR" evidence="5">
    <location>
        <begin position="113"/>
        <end position="146"/>
    </location>
</feature>
<reference evidence="9 10" key="1">
    <citation type="journal article" date="2008" name="Nature">
        <title>The genome of the model beetle and pest Tribolium castaneum.</title>
        <authorList>
            <consortium name="Tribolium Genome Sequencing Consortium"/>
            <person name="Richards S."/>
            <person name="Gibbs R.A."/>
            <person name="Weinstock G.M."/>
            <person name="Brown S.J."/>
            <person name="Denell R."/>
            <person name="Beeman R.W."/>
            <person name="Gibbs R."/>
            <person name="Beeman R.W."/>
            <person name="Brown S.J."/>
            <person name="Bucher G."/>
            <person name="Friedrich M."/>
            <person name="Grimmelikhuijzen C.J."/>
            <person name="Klingler M."/>
            <person name="Lorenzen M."/>
            <person name="Richards S."/>
            <person name="Roth S."/>
            <person name="Schroder R."/>
            <person name="Tautz D."/>
            <person name="Zdobnov E.M."/>
            <person name="Muzny D."/>
            <person name="Gibbs R.A."/>
            <person name="Weinstock G.M."/>
            <person name="Attaway T."/>
            <person name="Bell S."/>
            <person name="Buhay C.J."/>
            <person name="Chandrabose M.N."/>
            <person name="Chavez D."/>
            <person name="Clerk-Blankenburg K.P."/>
            <person name="Cree A."/>
            <person name="Dao M."/>
            <person name="Davis C."/>
            <person name="Chacko J."/>
            <person name="Dinh H."/>
            <person name="Dugan-Rocha S."/>
            <person name="Fowler G."/>
            <person name="Garner T.T."/>
            <person name="Garnes J."/>
            <person name="Gnirke A."/>
            <person name="Hawes A."/>
            <person name="Hernandez J."/>
            <person name="Hines S."/>
            <person name="Holder M."/>
            <person name="Hume J."/>
            <person name="Jhangiani S.N."/>
            <person name="Joshi V."/>
            <person name="Khan Z.M."/>
            <person name="Jackson L."/>
            <person name="Kovar C."/>
            <person name="Kowis A."/>
            <person name="Lee S."/>
            <person name="Lewis L.R."/>
            <person name="Margolis J."/>
            <person name="Morgan M."/>
            <person name="Nazareth L.V."/>
            <person name="Nguyen N."/>
            <person name="Okwuonu G."/>
            <person name="Parker D."/>
            <person name="Richards S."/>
            <person name="Ruiz S.J."/>
            <person name="Santibanez J."/>
            <person name="Savard J."/>
            <person name="Scherer S.E."/>
            <person name="Schneider B."/>
            <person name="Sodergren E."/>
            <person name="Tautz D."/>
            <person name="Vattahil S."/>
            <person name="Villasana D."/>
            <person name="White C.S."/>
            <person name="Wright R."/>
            <person name="Park Y."/>
            <person name="Beeman R.W."/>
            <person name="Lord J."/>
            <person name="Oppert B."/>
            <person name="Lorenzen M."/>
            <person name="Brown S."/>
            <person name="Wang L."/>
            <person name="Savard J."/>
            <person name="Tautz D."/>
            <person name="Richards S."/>
            <person name="Weinstock G."/>
            <person name="Gibbs R.A."/>
            <person name="Liu Y."/>
            <person name="Worley K."/>
            <person name="Weinstock G."/>
            <person name="Elsik C.G."/>
            <person name="Reese J.T."/>
            <person name="Elhaik E."/>
            <person name="Landan G."/>
            <person name="Graur D."/>
            <person name="Arensburger P."/>
            <person name="Atkinson P."/>
            <person name="Beeman R.W."/>
            <person name="Beidler J."/>
            <person name="Brown S.J."/>
            <person name="Demuth J.P."/>
            <person name="Drury D.W."/>
            <person name="Du Y.Z."/>
            <person name="Fujiwara H."/>
            <person name="Lorenzen M."/>
            <person name="Maselli V."/>
            <person name="Osanai M."/>
            <person name="Park Y."/>
            <person name="Robertson H.M."/>
            <person name="Tu Z."/>
            <person name="Wang J.J."/>
            <person name="Wang S."/>
            <person name="Richards S."/>
            <person name="Song H."/>
            <person name="Zhang L."/>
            <person name="Sodergren E."/>
            <person name="Werner D."/>
            <person name="Stanke M."/>
            <person name="Morgenstern B."/>
            <person name="Solovyev V."/>
            <person name="Kosarev P."/>
            <person name="Brown G."/>
            <person name="Chen H.C."/>
            <person name="Ermolaeva O."/>
            <person name="Hlavina W."/>
            <person name="Kapustin Y."/>
            <person name="Kiryutin B."/>
            <person name="Kitts P."/>
            <person name="Maglott D."/>
            <person name="Pruitt K."/>
            <person name="Sapojnikov V."/>
            <person name="Souvorov A."/>
            <person name="Mackey A.J."/>
            <person name="Waterhouse R.M."/>
            <person name="Wyder S."/>
            <person name="Zdobnov E.M."/>
            <person name="Zdobnov E.M."/>
            <person name="Wyder S."/>
            <person name="Kriventseva E.V."/>
            <person name="Kadowaki T."/>
            <person name="Bork P."/>
            <person name="Aranda M."/>
            <person name="Bao R."/>
            <person name="Beermann A."/>
            <person name="Berns N."/>
            <person name="Bolognesi R."/>
            <person name="Bonneton F."/>
            <person name="Bopp D."/>
            <person name="Brown S.J."/>
            <person name="Bucher G."/>
            <person name="Butts T."/>
            <person name="Chaumot A."/>
            <person name="Denell R.E."/>
            <person name="Ferrier D.E."/>
            <person name="Friedrich M."/>
            <person name="Gordon C.M."/>
            <person name="Jindra M."/>
            <person name="Klingler M."/>
            <person name="Lan Q."/>
            <person name="Lattorff H.M."/>
            <person name="Laudet V."/>
            <person name="von Levetsow C."/>
            <person name="Liu Z."/>
            <person name="Lutz R."/>
            <person name="Lynch J.A."/>
            <person name="da Fonseca R.N."/>
            <person name="Posnien N."/>
            <person name="Reuter R."/>
            <person name="Roth S."/>
            <person name="Savard J."/>
            <person name="Schinko J.B."/>
            <person name="Schmitt C."/>
            <person name="Schoppmeier M."/>
            <person name="Schroder R."/>
            <person name="Shippy T.D."/>
            <person name="Simonnet F."/>
            <person name="Marques-Souza H."/>
            <person name="Tautz D."/>
            <person name="Tomoyasu Y."/>
            <person name="Trauner J."/>
            <person name="Van der Zee M."/>
            <person name="Vervoort M."/>
            <person name="Wittkopp N."/>
            <person name="Wimmer E.A."/>
            <person name="Yang X."/>
            <person name="Jones A.K."/>
            <person name="Sattelle D.B."/>
            <person name="Ebert P.R."/>
            <person name="Nelson D."/>
            <person name="Scott J.G."/>
            <person name="Beeman R.W."/>
            <person name="Muthukrishnan S."/>
            <person name="Kramer K.J."/>
            <person name="Arakane Y."/>
            <person name="Beeman R.W."/>
            <person name="Zhu Q."/>
            <person name="Hogenkamp D."/>
            <person name="Dixit R."/>
            <person name="Oppert B."/>
            <person name="Jiang H."/>
            <person name="Zou Z."/>
            <person name="Marshall J."/>
            <person name="Elpidina E."/>
            <person name="Vinokurov K."/>
            <person name="Oppert C."/>
            <person name="Zou Z."/>
            <person name="Evans J."/>
            <person name="Lu Z."/>
            <person name="Zhao P."/>
            <person name="Sumathipala N."/>
            <person name="Altincicek B."/>
            <person name="Vilcinskas A."/>
            <person name="Williams M."/>
            <person name="Hultmark D."/>
            <person name="Hetru C."/>
            <person name="Jiang H."/>
            <person name="Grimmelikhuijzen C.J."/>
            <person name="Hauser F."/>
            <person name="Cazzamali G."/>
            <person name="Williamson M."/>
            <person name="Park Y."/>
            <person name="Li B."/>
            <person name="Tanaka Y."/>
            <person name="Predel R."/>
            <person name="Neupert S."/>
            <person name="Schachtner J."/>
            <person name="Verleyen P."/>
            <person name="Raible F."/>
            <person name="Bork P."/>
            <person name="Friedrich M."/>
            <person name="Walden K.K."/>
            <person name="Robertson H.M."/>
            <person name="Angeli S."/>
            <person name="Foret S."/>
            <person name="Bucher G."/>
            <person name="Schuetz S."/>
            <person name="Maleszka R."/>
            <person name="Wimmer E.A."/>
            <person name="Beeman R.W."/>
            <person name="Lorenzen M."/>
            <person name="Tomoyasu Y."/>
            <person name="Miller S.C."/>
            <person name="Grossmann D."/>
            <person name="Bucher G."/>
        </authorList>
    </citation>
    <scope>NUCLEOTIDE SEQUENCE [LARGE SCALE GENOMIC DNA]</scope>
    <source>
        <strain evidence="9 10">Georgia GA2</strain>
    </source>
</reference>
<dbReference type="PROSITE" id="PS50005">
    <property type="entry name" value="TPR"/>
    <property type="match status" value="2"/>
</dbReference>
<evidence type="ECO:0000256" key="3">
    <source>
        <dbReference type="ARBA" id="ARBA00038275"/>
    </source>
</evidence>
<dbReference type="Pfam" id="PF13877">
    <property type="entry name" value="RPAP3_C"/>
    <property type="match status" value="1"/>
</dbReference>
<dbReference type="InterPro" id="IPR011990">
    <property type="entry name" value="TPR-like_helical_dom_sf"/>
</dbReference>
<dbReference type="eggNOG" id="KOG4648">
    <property type="taxonomic scope" value="Eukaryota"/>
</dbReference>
<dbReference type="InterPro" id="IPR025986">
    <property type="entry name" value="RPAP3-like_C"/>
</dbReference>
<feature type="region of interest" description="Disordered" evidence="7">
    <location>
        <begin position="32"/>
        <end position="51"/>
    </location>
</feature>
<dbReference type="Gene3D" id="1.25.40.10">
    <property type="entry name" value="Tetratricopeptide repeat domain"/>
    <property type="match status" value="1"/>
</dbReference>
<feature type="repeat" description="TPR" evidence="5">
    <location>
        <begin position="181"/>
        <end position="214"/>
    </location>
</feature>
<dbReference type="SUPFAM" id="SSF48452">
    <property type="entry name" value="TPR-like"/>
    <property type="match status" value="1"/>
</dbReference>
<dbReference type="EMBL" id="KQ971351">
    <property type="protein sequence ID" value="EFA06488.1"/>
    <property type="molecule type" value="Genomic_DNA"/>
</dbReference>
<evidence type="ECO:0000256" key="2">
    <source>
        <dbReference type="ARBA" id="ARBA00022803"/>
    </source>
</evidence>
<dbReference type="FunCoup" id="D6WQY6">
    <property type="interactions" value="1001"/>
</dbReference>
<evidence type="ECO:0000313" key="10">
    <source>
        <dbReference type="Proteomes" id="UP000007266"/>
    </source>
</evidence>
<feature type="domain" description="RNA-polymerase II-associated protein 3-like C-terminal" evidence="8">
    <location>
        <begin position="347"/>
        <end position="434"/>
    </location>
</feature>
<dbReference type="PANTHER" id="PTHR46423:SF1">
    <property type="entry name" value="RNA POLYMERASE II-ASSOCIATED PROTEIN 3"/>
    <property type="match status" value="1"/>
</dbReference>
<dbReference type="PhylomeDB" id="D6WQY6"/>
<dbReference type="AlphaFoldDB" id="D6WQY6"/>
<proteinExistence type="inferred from homology"/>
<name>D6WQY6_TRICA</name>
<dbReference type="STRING" id="7070.D6WQY6"/>
<reference evidence="9 10" key="2">
    <citation type="journal article" date="2010" name="Nucleic Acids Res.">
        <title>BeetleBase in 2010: revisions to provide comprehensive genomic information for Tribolium castaneum.</title>
        <authorList>
            <person name="Kim H.S."/>
            <person name="Murphy T."/>
            <person name="Xia J."/>
            <person name="Caragea D."/>
            <person name="Park Y."/>
            <person name="Beeman R.W."/>
            <person name="Lorenzen M.D."/>
            <person name="Butcher S."/>
            <person name="Manak J.R."/>
            <person name="Brown S.J."/>
        </authorList>
    </citation>
    <scope>GENOME REANNOTATION</scope>
    <source>
        <strain evidence="9 10">Georgia GA2</strain>
    </source>
</reference>